<comment type="caution">
    <text evidence="3">The sequence shown here is derived from an EMBL/GenBank/DDBJ whole genome shotgun (WGS) entry which is preliminary data.</text>
</comment>
<dbReference type="PATRIC" id="fig|1196324.3.peg.767"/>
<name>I8J4G1_9BACL</name>
<organism evidence="3 4">
    <name type="scientific">Fictibacillus macauensis ZFHKF-1</name>
    <dbReference type="NCBI Taxonomy" id="1196324"/>
    <lineage>
        <taxon>Bacteria</taxon>
        <taxon>Bacillati</taxon>
        <taxon>Bacillota</taxon>
        <taxon>Bacilli</taxon>
        <taxon>Bacillales</taxon>
        <taxon>Fictibacillaceae</taxon>
        <taxon>Fictibacillus</taxon>
    </lineage>
</organism>
<feature type="domain" description="PucR C-terminal helix-turn-helix" evidence="2">
    <location>
        <begin position="423"/>
        <end position="480"/>
    </location>
</feature>
<evidence type="ECO:0000313" key="4">
    <source>
        <dbReference type="Proteomes" id="UP000004080"/>
    </source>
</evidence>
<proteinExistence type="predicted"/>
<feature type="domain" description="Purine catabolism PurC-like" evidence="1">
    <location>
        <begin position="7"/>
        <end position="125"/>
    </location>
</feature>
<dbReference type="Pfam" id="PF13556">
    <property type="entry name" value="HTH_30"/>
    <property type="match status" value="1"/>
</dbReference>
<protein>
    <submittedName>
        <fullName evidence="3">PucR family transcription regulator</fullName>
    </submittedName>
</protein>
<dbReference type="InterPro" id="IPR025736">
    <property type="entry name" value="PucR_C-HTH_dom"/>
</dbReference>
<dbReference type="STRING" id="1196324.A374_03784"/>
<evidence type="ECO:0000313" key="3">
    <source>
        <dbReference type="EMBL" id="EIT86661.1"/>
    </source>
</evidence>
<dbReference type="InterPro" id="IPR051448">
    <property type="entry name" value="CdaR-like_regulators"/>
</dbReference>
<keyword evidence="4" id="KW-1185">Reference proteome</keyword>
<evidence type="ECO:0000259" key="1">
    <source>
        <dbReference type="Pfam" id="PF07905"/>
    </source>
</evidence>
<dbReference type="InterPro" id="IPR042070">
    <property type="entry name" value="PucR_C-HTH_sf"/>
</dbReference>
<dbReference type="OrthoDB" id="143422at2"/>
<evidence type="ECO:0000259" key="2">
    <source>
        <dbReference type="Pfam" id="PF13556"/>
    </source>
</evidence>
<dbReference type="RefSeq" id="WP_007200856.1">
    <property type="nucleotide sequence ID" value="NZ_AKKV01000020.1"/>
</dbReference>
<dbReference type="Pfam" id="PF07905">
    <property type="entry name" value="PucR"/>
    <property type="match status" value="1"/>
</dbReference>
<dbReference type="eggNOG" id="COG3835">
    <property type="taxonomic scope" value="Bacteria"/>
</dbReference>
<dbReference type="EMBL" id="AKKV01000020">
    <property type="protein sequence ID" value="EIT86661.1"/>
    <property type="molecule type" value="Genomic_DNA"/>
</dbReference>
<sequence>MVTVSSLLQRTPFQSVDVLAGATGLERTISWAHVIEKKEIGHFLNGGELVLTTGMAIAQCERSFVSFVKQLIQQQVAALCVELSEELPEIPMTVQTLCNEHNFPLLICREEVRFIDMTQDLHTHLIQHHYENIQQLEQFTQLLNQLLLHPDPLAKILHHLQLATQKTFRIESSPTPMIASPSRFPIEVFEQPVAMLYLCDELALSEHELLFVERCVTALSYYYMRTSYGMERQKAQQHRWIHQWLQGHLQPYEIAAHLQTAYHPLCEERCAVLVTQQERPQDLTYVQMMITSLVEPFGFTLLPYVEDEQLLYVLLDQRDKDTCKKRLLASFTKVQKNEQLSPFSFYIGAICHSFSSLPKSYETAQLTKSLQKHLPISQDVFFYEDLHLHRLLAMIPQKQELHRYMLDYLQPIIEHDKLHQSQLLQTLTVYLQCQGNKKEAADRLFIVRQTLYHRLKQLQELLGEDFMEHGKRQAIEFALLVFSVEQPTPIGDVRYF</sequence>
<dbReference type="AlphaFoldDB" id="I8J4G1"/>
<gene>
    <name evidence="3" type="ORF">A374_03784</name>
</gene>
<accession>I8J4G1</accession>
<dbReference type="PANTHER" id="PTHR33744:SF1">
    <property type="entry name" value="DNA-BINDING TRANSCRIPTIONAL ACTIVATOR ADER"/>
    <property type="match status" value="1"/>
</dbReference>
<reference evidence="3 4" key="1">
    <citation type="journal article" date="2012" name="J. Bacteriol.">
        <title>Genome of Bacillus macauensis ZFHKF-1, a Long-Chain-Forming Bacterium.</title>
        <authorList>
            <person name="Cai L."/>
            <person name="Zhang T."/>
        </authorList>
    </citation>
    <scope>NUCLEOTIDE SEQUENCE [LARGE SCALE GENOMIC DNA]</scope>
    <source>
        <strain evidence="3 4">ZFHKF-1</strain>
    </source>
</reference>
<dbReference type="PANTHER" id="PTHR33744">
    <property type="entry name" value="CARBOHYDRATE DIACID REGULATOR"/>
    <property type="match status" value="1"/>
</dbReference>
<dbReference type="Gene3D" id="1.10.10.2840">
    <property type="entry name" value="PucR C-terminal helix-turn-helix domain"/>
    <property type="match status" value="1"/>
</dbReference>
<dbReference type="Proteomes" id="UP000004080">
    <property type="component" value="Unassembled WGS sequence"/>
</dbReference>
<dbReference type="InterPro" id="IPR012914">
    <property type="entry name" value="PucR_dom"/>
</dbReference>